<dbReference type="GeneID" id="94374305"/>
<protein>
    <recommendedName>
        <fullName evidence="4">Nuclear transport factor 2 family protein</fullName>
    </recommendedName>
</protein>
<evidence type="ECO:0000313" key="2">
    <source>
        <dbReference type="EMBL" id="QYC11078.1"/>
    </source>
</evidence>
<dbReference type="Proteomes" id="UP000824334">
    <property type="component" value="Chromosome"/>
</dbReference>
<keyword evidence="3" id="KW-1185">Reference proteome</keyword>
<sequence>MLMRSCLMAAVLAVSAPALAEPATPASVAAQRSHARFQTFFEDFRAAVLANDREAVASMTQFPFTDYRPGNYCEAGQACEISAASATSRNKAEFLARYDRIFTPAVIAAIRDRRLRAFQSGVDDGELGGPIVRGEHILQLDDTGDQRVFSLHGGVYKLDRIPFYS</sequence>
<organism evidence="2 3">
    <name type="scientific">Brevundimonas nasdae</name>
    <dbReference type="NCBI Taxonomy" id="172043"/>
    <lineage>
        <taxon>Bacteria</taxon>
        <taxon>Pseudomonadati</taxon>
        <taxon>Pseudomonadota</taxon>
        <taxon>Alphaproteobacteria</taxon>
        <taxon>Caulobacterales</taxon>
        <taxon>Caulobacteraceae</taxon>
        <taxon>Brevundimonas</taxon>
    </lineage>
</organism>
<evidence type="ECO:0000256" key="1">
    <source>
        <dbReference type="SAM" id="SignalP"/>
    </source>
</evidence>
<feature type="signal peptide" evidence="1">
    <location>
        <begin position="1"/>
        <end position="20"/>
    </location>
</feature>
<dbReference type="EMBL" id="CP080034">
    <property type="protein sequence ID" value="QYC11078.1"/>
    <property type="molecule type" value="Genomic_DNA"/>
</dbReference>
<dbReference type="RefSeq" id="WP_219353732.1">
    <property type="nucleotide sequence ID" value="NZ_CP080034.1"/>
</dbReference>
<evidence type="ECO:0000313" key="3">
    <source>
        <dbReference type="Proteomes" id="UP000824334"/>
    </source>
</evidence>
<proteinExistence type="predicted"/>
<feature type="chain" id="PRO_5045581041" description="Nuclear transport factor 2 family protein" evidence="1">
    <location>
        <begin position="21"/>
        <end position="165"/>
    </location>
</feature>
<gene>
    <name evidence="2" type="ORF">KWG56_03445</name>
</gene>
<evidence type="ECO:0008006" key="4">
    <source>
        <dbReference type="Google" id="ProtNLM"/>
    </source>
</evidence>
<accession>A0ABX8TIJ2</accession>
<reference evidence="2 3" key="1">
    <citation type="submission" date="2021-07" db="EMBL/GenBank/DDBJ databases">
        <title>Isolation and characterization of bacteria from a gold mining with a capacity of golden bioaccumulation.</title>
        <authorList>
            <person name="Yang X.J."/>
        </authorList>
    </citation>
    <scope>NUCLEOTIDE SEQUENCE [LARGE SCALE GENOMIC DNA]</scope>
    <source>
        <strain evidence="2 3">Au29</strain>
    </source>
</reference>
<keyword evidence="1" id="KW-0732">Signal</keyword>
<name>A0ABX8TIJ2_9CAUL</name>